<keyword evidence="2" id="KW-0805">Transcription regulation</keyword>
<dbReference type="InterPro" id="IPR015300">
    <property type="entry name" value="DNA-bd_pseudobarrel_sf"/>
</dbReference>
<keyword evidence="3" id="KW-0238">DNA-binding</keyword>
<comment type="subcellular location">
    <subcellularLocation>
        <location evidence="1">Nucleus</location>
    </subcellularLocation>
</comment>
<evidence type="ECO:0000256" key="4">
    <source>
        <dbReference type="ARBA" id="ARBA00023163"/>
    </source>
</evidence>
<organism evidence="7 8">
    <name type="scientific">Raphanus sativus</name>
    <name type="common">Radish</name>
    <name type="synonym">Raphanus raphanistrum var. sativus</name>
    <dbReference type="NCBI Taxonomy" id="3726"/>
    <lineage>
        <taxon>Eukaryota</taxon>
        <taxon>Viridiplantae</taxon>
        <taxon>Streptophyta</taxon>
        <taxon>Embryophyta</taxon>
        <taxon>Tracheophyta</taxon>
        <taxon>Spermatophyta</taxon>
        <taxon>Magnoliopsida</taxon>
        <taxon>eudicotyledons</taxon>
        <taxon>Gunneridae</taxon>
        <taxon>Pentapetalae</taxon>
        <taxon>rosids</taxon>
        <taxon>malvids</taxon>
        <taxon>Brassicales</taxon>
        <taxon>Brassicaceae</taxon>
        <taxon>Brassiceae</taxon>
        <taxon>Raphanus</taxon>
    </lineage>
</organism>
<accession>A0A9W3BVZ2</accession>
<proteinExistence type="predicted"/>
<evidence type="ECO:0000256" key="5">
    <source>
        <dbReference type="ARBA" id="ARBA00023242"/>
    </source>
</evidence>
<reference evidence="7" key="1">
    <citation type="journal article" date="2019" name="Database">
        <title>The radish genome database (RadishGD): an integrated information resource for radish genomics.</title>
        <authorList>
            <person name="Yu H.J."/>
            <person name="Baek S."/>
            <person name="Lee Y.J."/>
            <person name="Cho A."/>
            <person name="Mun J.H."/>
        </authorList>
    </citation>
    <scope>NUCLEOTIDE SEQUENCE [LARGE SCALE GENOMIC DNA]</scope>
    <source>
        <strain evidence="7">cv. WK10039</strain>
    </source>
</reference>
<dbReference type="InterPro" id="IPR003340">
    <property type="entry name" value="B3_DNA-bd"/>
</dbReference>
<dbReference type="GO" id="GO:0003677">
    <property type="term" value="F:DNA binding"/>
    <property type="evidence" value="ECO:0007669"/>
    <property type="project" value="UniProtKB-KW"/>
</dbReference>
<dbReference type="PANTHER" id="PTHR31541">
    <property type="entry name" value="B3 DOMAIN PLANT PROTEIN-RELATED"/>
    <property type="match status" value="1"/>
</dbReference>
<dbReference type="KEGG" id="rsz:108808800"/>
<protein>
    <submittedName>
        <fullName evidence="8">B3 domain-containing protein At4g03170</fullName>
    </submittedName>
</protein>
<dbReference type="RefSeq" id="XP_056843427.1">
    <property type="nucleotide sequence ID" value="XM_056987447.1"/>
</dbReference>
<evidence type="ECO:0000256" key="3">
    <source>
        <dbReference type="ARBA" id="ARBA00023125"/>
    </source>
</evidence>
<dbReference type="AlphaFoldDB" id="A0A9W3BVZ2"/>
<sequence length="286" mass="33026">MVSERAQYPDPLIRSGQWPDQPIKLMVQRRLSSPRLLENKSIVSEEYDGFARLMVIRTIISREGVGIKIPHWKYERDINNRLIKSPKAEDVTRQSSNKKSKAEDVTRQSSNKNSKAEKEAEKSKETMTIIKAWNLAKPDPAENIPNDVADMVEQISEPIKKQVTVSDVKDDLRRLLLGKNQVKKKMRPLLTVSEIHRLTEGLDVTVYGPGNVVREMKFKMWNKGQPVLTSGWKGFVDACNLEEHCDFLHIWMFRHRETRELCFVIEKTKYSAITEPLGKKISDQIN</sequence>
<reference evidence="8" key="2">
    <citation type="submission" date="2025-08" db="UniProtKB">
        <authorList>
            <consortium name="RefSeq"/>
        </authorList>
    </citation>
    <scope>IDENTIFICATION</scope>
    <source>
        <tissue evidence="8">Leaf</tissue>
    </source>
</reference>
<dbReference type="GeneID" id="108808800"/>
<dbReference type="CDD" id="cd10017">
    <property type="entry name" value="B3_DNA"/>
    <property type="match status" value="1"/>
</dbReference>
<feature type="region of interest" description="Disordered" evidence="6">
    <location>
        <begin position="86"/>
        <end position="123"/>
    </location>
</feature>
<dbReference type="Proteomes" id="UP000504610">
    <property type="component" value="Chromosome 6"/>
</dbReference>
<dbReference type="OrthoDB" id="668173at2759"/>
<feature type="compositionally biased region" description="Basic and acidic residues" evidence="6">
    <location>
        <begin position="114"/>
        <end position="123"/>
    </location>
</feature>
<keyword evidence="4" id="KW-0804">Transcription</keyword>
<gene>
    <name evidence="8" type="primary">LOC108808800</name>
</gene>
<dbReference type="PANTHER" id="PTHR31541:SF59">
    <property type="entry name" value="TF-B3 DOMAIN-CONTAINING PROTEIN"/>
    <property type="match status" value="1"/>
</dbReference>
<keyword evidence="5" id="KW-0539">Nucleus</keyword>
<dbReference type="InterPro" id="IPR005508">
    <property type="entry name" value="At2g31720-like"/>
</dbReference>
<evidence type="ECO:0000256" key="1">
    <source>
        <dbReference type="ARBA" id="ARBA00004123"/>
    </source>
</evidence>
<evidence type="ECO:0000313" key="7">
    <source>
        <dbReference type="Proteomes" id="UP000504610"/>
    </source>
</evidence>
<name>A0A9W3BVZ2_RAPSA</name>
<dbReference type="SUPFAM" id="SSF101936">
    <property type="entry name" value="DNA-binding pseudobarrel domain"/>
    <property type="match status" value="1"/>
</dbReference>
<evidence type="ECO:0000313" key="8">
    <source>
        <dbReference type="RefSeq" id="XP_056843427.1"/>
    </source>
</evidence>
<keyword evidence="7" id="KW-1185">Reference proteome</keyword>
<evidence type="ECO:0000256" key="6">
    <source>
        <dbReference type="SAM" id="MobiDB-lite"/>
    </source>
</evidence>
<dbReference type="GO" id="GO:0005634">
    <property type="term" value="C:nucleus"/>
    <property type="evidence" value="ECO:0007669"/>
    <property type="project" value="UniProtKB-SubCell"/>
</dbReference>
<dbReference type="Gene3D" id="2.40.330.10">
    <property type="entry name" value="DNA-binding pseudobarrel domain"/>
    <property type="match status" value="1"/>
</dbReference>
<evidence type="ECO:0000256" key="2">
    <source>
        <dbReference type="ARBA" id="ARBA00023015"/>
    </source>
</evidence>